<organism evidence="6 7">
    <name type="scientific">Hydrotalea sandarakina</name>
    <dbReference type="NCBI Taxonomy" id="1004304"/>
    <lineage>
        <taxon>Bacteria</taxon>
        <taxon>Pseudomonadati</taxon>
        <taxon>Bacteroidota</taxon>
        <taxon>Chitinophagia</taxon>
        <taxon>Chitinophagales</taxon>
        <taxon>Chitinophagaceae</taxon>
        <taxon>Hydrotalea</taxon>
    </lineage>
</organism>
<dbReference type="GO" id="GO:0016747">
    <property type="term" value="F:acyltransferase activity, transferring groups other than amino-acyl groups"/>
    <property type="evidence" value="ECO:0007669"/>
    <property type="project" value="InterPro"/>
</dbReference>
<evidence type="ECO:0000256" key="3">
    <source>
        <dbReference type="PIRSR" id="PIRSR000451-1"/>
    </source>
</evidence>
<comment type="caution">
    <text evidence="6">The sequence shown here is derived from an EMBL/GenBank/DDBJ whole genome shotgun (WGS) entry which is preliminary data.</text>
</comment>
<name>A0A2W7RTC6_9BACT</name>
<reference evidence="6 7" key="1">
    <citation type="submission" date="2018-06" db="EMBL/GenBank/DDBJ databases">
        <title>Genomic Encyclopedia of Archaeal and Bacterial Type Strains, Phase II (KMG-II): from individual species to whole genera.</title>
        <authorList>
            <person name="Goeker M."/>
        </authorList>
    </citation>
    <scope>NUCLEOTIDE SEQUENCE [LARGE SCALE GENOMIC DNA]</scope>
    <source>
        <strain evidence="6 7">DSM 23241</strain>
    </source>
</reference>
<dbReference type="Proteomes" id="UP000249720">
    <property type="component" value="Unassembled WGS sequence"/>
</dbReference>
<keyword evidence="2" id="KW-0808">Transferase</keyword>
<dbReference type="InterPro" id="IPR011141">
    <property type="entry name" value="Polyketide_synthase_type-III"/>
</dbReference>
<feature type="domain" description="Chalcone/stilbene synthase C-terminal" evidence="5">
    <location>
        <begin position="210"/>
        <end position="335"/>
    </location>
</feature>
<dbReference type="Pfam" id="PF00195">
    <property type="entry name" value="Chal_sti_synt_N"/>
    <property type="match status" value="1"/>
</dbReference>
<sequence>MQDMYALNQSQKRILAYLYRQSGIRQRYSVLSDFSDHELNNRQLFFEGNENPTVAKRMEVYQSLAPQLAFSAVQHCLEGVAVSSEITHLITVSCTGMCAPGIDLQLVEMLQMSKSIFRTSVNFMGCYAAIHALKMANYICNAEPNALVAIVAVELCTIHFQPKFSDDNATSSMLFADGAAAVLVSNQILQNNSKAVIQLNNFYSSIENKGKNDMAWQIGNNGFEMTLSSFIPTIIESDIDVLVATALEKNKLSTPDIVHWCIHPGGRKIIDVIEQKLQLPPCKTIPSRYVLENYGNMSSPSILFVLNEIMKQKPLHEESVFGIAFGPGLTMETFTATLI</sequence>
<dbReference type="InterPro" id="IPR016039">
    <property type="entry name" value="Thiolase-like"/>
</dbReference>
<evidence type="ECO:0000256" key="1">
    <source>
        <dbReference type="ARBA" id="ARBA00005531"/>
    </source>
</evidence>
<dbReference type="PANTHER" id="PTHR11877">
    <property type="entry name" value="HYDROXYMETHYLGLUTARYL-COA SYNTHASE"/>
    <property type="match status" value="1"/>
</dbReference>
<comment type="similarity">
    <text evidence="1">Belongs to the thiolase-like superfamily. Chalcone/stilbene synthases family.</text>
</comment>
<dbReference type="InterPro" id="IPR012328">
    <property type="entry name" value="Chalcone/stilbene_synt_C"/>
</dbReference>
<dbReference type="PIRSF" id="PIRSF000451">
    <property type="entry name" value="PKS_III"/>
    <property type="match status" value="1"/>
</dbReference>
<feature type="active site" description="Acyl-thioester intermediate" evidence="3">
    <location>
        <position position="126"/>
    </location>
</feature>
<dbReference type="Pfam" id="PF02797">
    <property type="entry name" value="Chal_sti_synt_C"/>
    <property type="match status" value="1"/>
</dbReference>
<dbReference type="CDD" id="cd00831">
    <property type="entry name" value="CHS_like"/>
    <property type="match status" value="1"/>
</dbReference>
<dbReference type="InterPro" id="IPR001099">
    <property type="entry name" value="Chalcone/stilbene_synt_N"/>
</dbReference>
<dbReference type="AlphaFoldDB" id="A0A2W7RTC6"/>
<evidence type="ECO:0000259" key="5">
    <source>
        <dbReference type="Pfam" id="PF02797"/>
    </source>
</evidence>
<dbReference type="PANTHER" id="PTHR11877:SF46">
    <property type="entry name" value="TYPE III POLYKETIDE SYNTHASE A"/>
    <property type="match status" value="1"/>
</dbReference>
<protein>
    <submittedName>
        <fullName evidence="6">Putative naringenin-chalcone synthase</fullName>
    </submittedName>
</protein>
<dbReference type="GO" id="GO:0030639">
    <property type="term" value="P:polyketide biosynthetic process"/>
    <property type="evidence" value="ECO:0007669"/>
    <property type="project" value="TreeGrafter"/>
</dbReference>
<evidence type="ECO:0000313" key="7">
    <source>
        <dbReference type="Proteomes" id="UP000249720"/>
    </source>
</evidence>
<dbReference type="Gene3D" id="3.40.47.10">
    <property type="match status" value="2"/>
</dbReference>
<evidence type="ECO:0000259" key="4">
    <source>
        <dbReference type="Pfam" id="PF00195"/>
    </source>
</evidence>
<feature type="domain" description="Chalcone/stilbene synthase N-terminal" evidence="4">
    <location>
        <begin position="12"/>
        <end position="185"/>
    </location>
</feature>
<dbReference type="OrthoDB" id="9786288at2"/>
<dbReference type="SUPFAM" id="SSF53901">
    <property type="entry name" value="Thiolase-like"/>
    <property type="match status" value="1"/>
</dbReference>
<evidence type="ECO:0000313" key="6">
    <source>
        <dbReference type="EMBL" id="PZX63721.1"/>
    </source>
</evidence>
<gene>
    <name evidence="6" type="ORF">LX80_01379</name>
</gene>
<evidence type="ECO:0000256" key="2">
    <source>
        <dbReference type="ARBA" id="ARBA00022679"/>
    </source>
</evidence>
<proteinExistence type="inferred from homology"/>
<keyword evidence="7" id="KW-1185">Reference proteome</keyword>
<accession>A0A2W7RTC6</accession>
<dbReference type="EMBL" id="QKZV01000003">
    <property type="protein sequence ID" value="PZX63721.1"/>
    <property type="molecule type" value="Genomic_DNA"/>
</dbReference>